<dbReference type="KEGG" id="ogl:127774530"/>
<evidence type="ECO:0000256" key="3">
    <source>
        <dbReference type="ARBA" id="ARBA00023015"/>
    </source>
</evidence>
<keyword evidence="4 6" id="KW-0804">Transcription</keyword>
<proteinExistence type="predicted"/>
<organism evidence="9 10">
    <name type="scientific">Oryza glaberrima</name>
    <name type="common">African rice</name>
    <dbReference type="NCBI Taxonomy" id="4538"/>
    <lineage>
        <taxon>Eukaryota</taxon>
        <taxon>Viridiplantae</taxon>
        <taxon>Streptophyta</taxon>
        <taxon>Embryophyta</taxon>
        <taxon>Tracheophyta</taxon>
        <taxon>Spermatophyta</taxon>
        <taxon>Magnoliopsida</taxon>
        <taxon>Liliopsida</taxon>
        <taxon>Poales</taxon>
        <taxon>Poaceae</taxon>
        <taxon>BOP clade</taxon>
        <taxon>Oryzoideae</taxon>
        <taxon>Oryzeae</taxon>
        <taxon>Oryzinae</taxon>
        <taxon>Oryza</taxon>
    </lineage>
</organism>
<accession>I1PXA4</accession>
<comment type="function">
    <text evidence="6">Transcriptional repressor that regulates multiple aspects of plant growth and development.</text>
</comment>
<dbReference type="Gramene" id="ORGLA05G0200200.1">
    <property type="protein sequence ID" value="ORGLA05G0200200.1"/>
    <property type="gene ID" value="ORGLA05G0200200"/>
</dbReference>
<keyword evidence="10" id="KW-1185">Reference proteome</keyword>
<evidence type="ECO:0000256" key="6">
    <source>
        <dbReference type="RuleBase" id="RU367028"/>
    </source>
</evidence>
<dbReference type="Pfam" id="PF04844">
    <property type="entry name" value="Ovate"/>
    <property type="match status" value="1"/>
</dbReference>
<evidence type="ECO:0000256" key="1">
    <source>
        <dbReference type="ARBA" id="ARBA00004123"/>
    </source>
</evidence>
<keyword evidence="2 6" id="KW-0678">Repressor</keyword>
<dbReference type="NCBIfam" id="TIGR01568">
    <property type="entry name" value="A_thal_3678"/>
    <property type="match status" value="1"/>
</dbReference>
<reference evidence="9 10" key="2">
    <citation type="submission" date="2018-04" db="EMBL/GenBank/DDBJ databases">
        <title>OglaRS2 (Oryza glaberrima Reference Sequence Version 2).</title>
        <authorList>
            <person name="Zhang J."/>
            <person name="Kudrna D."/>
            <person name="Lee S."/>
            <person name="Talag J."/>
            <person name="Rajasekar S."/>
            <person name="Wing R.A."/>
        </authorList>
    </citation>
    <scope>NUCLEOTIDE SEQUENCE [LARGE SCALE GENOMIC DNA]</scope>
    <source>
        <strain evidence="9 10">cv. IRGC 96717</strain>
    </source>
</reference>
<sequence length="317" mass="33998">MGWGIRRQPQQQAAAAAAERGGGGKGKAAAFSFSPLSWIAKLTARSSHGKCGGAKHAPAASMAGPSCRLPKRAAAAAASSSSVVAAVDDVAAGRSSPPRRSPVDVAPRRLSVGNDSAEAVARRLCQQQRRRRRHCSLGGDRDLPPLGHLIPFSLAGSPASQPPENAAAAAGGGATPSDTDAGAKLRTRRHRRRAHRRRRSSLGGSGRRSFSVSGRMPAVRIRPPRAAASAPELERLAVVRRTRDPQRAFRESMVEMIASSGGSIAARPEELERLLACYLALNADEHHDCIVKVFRQVWFEYINLHLHLSRRRRARHC</sequence>
<comment type="subcellular location">
    <subcellularLocation>
        <location evidence="1 6">Nucleus</location>
    </subcellularLocation>
</comment>
<keyword evidence="3 6" id="KW-0805">Transcription regulation</keyword>
<dbReference type="STRING" id="4538.I1PXA4"/>
<reference evidence="9" key="1">
    <citation type="submission" date="2015-06" db="UniProtKB">
        <authorList>
            <consortium name="EnsemblPlants"/>
        </authorList>
    </citation>
    <scope>IDENTIFICATION</scope>
</reference>
<feature type="domain" description="OVATE" evidence="8">
    <location>
        <begin position="238"/>
        <end position="300"/>
    </location>
</feature>
<gene>
    <name evidence="9" type="primary">LOC127774530</name>
</gene>
<keyword evidence="5 6" id="KW-0539">Nucleus</keyword>
<evidence type="ECO:0000256" key="4">
    <source>
        <dbReference type="ARBA" id="ARBA00023163"/>
    </source>
</evidence>
<dbReference type="GO" id="GO:0005634">
    <property type="term" value="C:nucleus"/>
    <property type="evidence" value="ECO:0007669"/>
    <property type="project" value="UniProtKB-SubCell"/>
</dbReference>
<feature type="compositionally biased region" description="Low complexity" evidence="7">
    <location>
        <begin position="158"/>
        <end position="182"/>
    </location>
</feature>
<dbReference type="Proteomes" id="UP000007306">
    <property type="component" value="Chromosome 5"/>
</dbReference>
<dbReference type="HOGENOM" id="CLU_957828_0_0_1"/>
<feature type="compositionally biased region" description="Basic residues" evidence="7">
    <location>
        <begin position="185"/>
        <end position="200"/>
    </location>
</feature>
<dbReference type="GO" id="GO:0045892">
    <property type="term" value="P:negative regulation of DNA-templated transcription"/>
    <property type="evidence" value="ECO:0007669"/>
    <property type="project" value="UniProtKB-UniRule"/>
</dbReference>
<name>I1PXA4_ORYGL</name>
<dbReference type="PROSITE" id="PS51754">
    <property type="entry name" value="OVATE"/>
    <property type="match status" value="1"/>
</dbReference>
<evidence type="ECO:0000256" key="2">
    <source>
        <dbReference type="ARBA" id="ARBA00022491"/>
    </source>
</evidence>
<dbReference type="PANTHER" id="PTHR33057:SF66">
    <property type="entry name" value="TRANSCRIPTION REPRESSOR"/>
    <property type="match status" value="1"/>
</dbReference>
<dbReference type="PANTHER" id="PTHR33057">
    <property type="entry name" value="TRANSCRIPTION REPRESSOR OFP7-RELATED"/>
    <property type="match status" value="1"/>
</dbReference>
<feature type="region of interest" description="Disordered" evidence="7">
    <location>
        <begin position="1"/>
        <end position="28"/>
    </location>
</feature>
<evidence type="ECO:0000256" key="7">
    <source>
        <dbReference type="SAM" id="MobiDB-lite"/>
    </source>
</evidence>
<dbReference type="GeneID" id="127774530"/>
<feature type="compositionally biased region" description="Low complexity" evidence="7">
    <location>
        <begin position="207"/>
        <end position="217"/>
    </location>
</feature>
<dbReference type="eggNOG" id="ENOG502QQT7">
    <property type="taxonomic scope" value="Eukaryota"/>
</dbReference>
<feature type="region of interest" description="Disordered" evidence="7">
    <location>
        <begin position="89"/>
        <end position="217"/>
    </location>
</feature>
<protein>
    <recommendedName>
        <fullName evidence="6">Transcription repressor</fullName>
    </recommendedName>
    <alternativeName>
        <fullName evidence="6">Ovate family protein</fullName>
    </alternativeName>
</protein>
<evidence type="ECO:0000256" key="5">
    <source>
        <dbReference type="ARBA" id="ARBA00023242"/>
    </source>
</evidence>
<evidence type="ECO:0000313" key="10">
    <source>
        <dbReference type="Proteomes" id="UP000007306"/>
    </source>
</evidence>
<dbReference type="EnsemblPlants" id="ORGLA05G0200200.1">
    <property type="protein sequence ID" value="ORGLA05G0200200.1"/>
    <property type="gene ID" value="ORGLA05G0200200"/>
</dbReference>
<dbReference type="RefSeq" id="XP_052156750.1">
    <property type="nucleotide sequence ID" value="XM_052300790.1"/>
</dbReference>
<evidence type="ECO:0000313" key="9">
    <source>
        <dbReference type="EnsemblPlants" id="ORGLA05G0200200.1"/>
    </source>
</evidence>
<dbReference type="OMA" id="MRWGIRK"/>
<dbReference type="AlphaFoldDB" id="I1PXA4"/>
<dbReference type="InterPro" id="IPR038933">
    <property type="entry name" value="Ovate"/>
</dbReference>
<evidence type="ECO:0000259" key="8">
    <source>
        <dbReference type="PROSITE" id="PS51754"/>
    </source>
</evidence>
<dbReference type="InterPro" id="IPR006458">
    <property type="entry name" value="Ovate_C"/>
</dbReference>